<dbReference type="EMBL" id="CP144913">
    <property type="protein sequence ID" value="WXB75069.1"/>
    <property type="molecule type" value="Genomic_DNA"/>
</dbReference>
<evidence type="ECO:0000256" key="1">
    <source>
        <dbReference type="ARBA" id="ARBA00007274"/>
    </source>
</evidence>
<organism evidence="4 5">
    <name type="scientific">Janibacter alittae</name>
    <dbReference type="NCBI Taxonomy" id="3115209"/>
    <lineage>
        <taxon>Bacteria</taxon>
        <taxon>Bacillati</taxon>
        <taxon>Actinomycetota</taxon>
        <taxon>Actinomycetes</taxon>
        <taxon>Micrococcales</taxon>
        <taxon>Intrasporangiaceae</taxon>
        <taxon>Janibacter</taxon>
    </lineage>
</organism>
<accession>A0ABZ2MDE3</accession>
<dbReference type="Proteomes" id="UP001382727">
    <property type="component" value="Chromosome"/>
</dbReference>
<evidence type="ECO:0000259" key="2">
    <source>
        <dbReference type="Pfam" id="PF00483"/>
    </source>
</evidence>
<feature type="domain" description="Mannose-1-phosphate guanyltransferase C-terminal" evidence="3">
    <location>
        <begin position="265"/>
        <end position="342"/>
    </location>
</feature>
<dbReference type="SUPFAM" id="SSF53448">
    <property type="entry name" value="Nucleotide-diphospho-sugar transferases"/>
    <property type="match status" value="1"/>
</dbReference>
<dbReference type="RefSeq" id="WP_338747783.1">
    <property type="nucleotide sequence ID" value="NZ_CP144913.1"/>
</dbReference>
<feature type="domain" description="Nucleotidyl transferase" evidence="2">
    <location>
        <begin position="22"/>
        <end position="251"/>
    </location>
</feature>
<dbReference type="InterPro" id="IPR005835">
    <property type="entry name" value="NTP_transferase_dom"/>
</dbReference>
<protein>
    <submittedName>
        <fullName evidence="4">NDP-sugar synthase</fullName>
    </submittedName>
</protein>
<evidence type="ECO:0000313" key="5">
    <source>
        <dbReference type="Proteomes" id="UP001382727"/>
    </source>
</evidence>
<sequence>MARATPAADLPWGGPLLSRTDAVILAGGLGRRMHPLTQDCPKPLLPVGPWSLVEHQIAALARAGVGRVVLSTGYRHADFAQLVTTLRAKGVDLTTVVEDTPLGTGGGLRESLRALPGAEAVIVLNGDLLTGHDLATQVDLLRSAPPSVAATVHVREVADARPYGSVLTDRDGYITAFVEKSPTPPSPTVNAGTYVVRPALLDAIPDHGAVSLERDVFPGLAGHGAVLAHREDAYFLDVGSPAALVRATHDLLLAPWPGAAPTPRGESLVLPGAVVAPGARLSAGTVVHADARIAAGTRLESAVVLPGARVDDRAEVVRSVLGRGARIGAAAHVVDSALGTGQQVAPGENLTDALRPEA</sequence>
<dbReference type="InterPro" id="IPR056729">
    <property type="entry name" value="GMPPB_C"/>
</dbReference>
<name>A0ABZ2MDE3_9MICO</name>
<keyword evidence="5" id="KW-1185">Reference proteome</keyword>
<reference evidence="4 5" key="1">
    <citation type="submission" date="2024-02" db="EMBL/GenBank/DDBJ databases">
        <title>Janibacter sp. nov., isolated from gut of marine sandworm.</title>
        <authorList>
            <person name="Kim B."/>
            <person name="Jun M.O."/>
            <person name="Shin N.-R."/>
        </authorList>
    </citation>
    <scope>NUCLEOTIDE SEQUENCE [LARGE SCALE GENOMIC DNA]</scope>
    <source>
        <strain evidence="4 5">A1S7</strain>
    </source>
</reference>
<dbReference type="Pfam" id="PF00483">
    <property type="entry name" value="NTP_transferase"/>
    <property type="match status" value="1"/>
</dbReference>
<dbReference type="Pfam" id="PF25087">
    <property type="entry name" value="GMPPB_C"/>
    <property type="match status" value="1"/>
</dbReference>
<dbReference type="InterPro" id="IPR050486">
    <property type="entry name" value="Mannose-1P_guanyltransferase"/>
</dbReference>
<comment type="similarity">
    <text evidence="1">Belongs to the transferase hexapeptide repeat family.</text>
</comment>
<dbReference type="Gene3D" id="3.90.550.10">
    <property type="entry name" value="Spore Coat Polysaccharide Biosynthesis Protein SpsA, Chain A"/>
    <property type="match status" value="1"/>
</dbReference>
<gene>
    <name evidence="4" type="ORF">V1351_08785</name>
</gene>
<evidence type="ECO:0000313" key="4">
    <source>
        <dbReference type="EMBL" id="WXB75069.1"/>
    </source>
</evidence>
<evidence type="ECO:0000259" key="3">
    <source>
        <dbReference type="Pfam" id="PF25087"/>
    </source>
</evidence>
<proteinExistence type="inferred from homology"/>
<dbReference type="InterPro" id="IPR029044">
    <property type="entry name" value="Nucleotide-diphossugar_trans"/>
</dbReference>
<dbReference type="Gene3D" id="2.160.10.10">
    <property type="entry name" value="Hexapeptide repeat proteins"/>
    <property type="match status" value="1"/>
</dbReference>
<dbReference type="PANTHER" id="PTHR22572">
    <property type="entry name" value="SUGAR-1-PHOSPHATE GUANYL TRANSFERASE"/>
    <property type="match status" value="1"/>
</dbReference>